<evidence type="ECO:0000313" key="2">
    <source>
        <dbReference type="EMBL" id="GHH77424.1"/>
    </source>
</evidence>
<dbReference type="Proteomes" id="UP000627369">
    <property type="component" value="Unassembled WGS sequence"/>
</dbReference>
<keyword evidence="3" id="KW-1185">Reference proteome</keyword>
<organism evidence="2 3">
    <name type="scientific">Promicromonospora soli</name>
    <dbReference type="NCBI Taxonomy" id="2035533"/>
    <lineage>
        <taxon>Bacteria</taxon>
        <taxon>Bacillati</taxon>
        <taxon>Actinomycetota</taxon>
        <taxon>Actinomycetes</taxon>
        <taxon>Micrococcales</taxon>
        <taxon>Promicromonosporaceae</taxon>
        <taxon>Promicromonospora</taxon>
    </lineage>
</organism>
<protein>
    <submittedName>
        <fullName evidence="2">Uncharacterized protein</fullName>
    </submittedName>
</protein>
<dbReference type="AlphaFoldDB" id="A0A919KZ53"/>
<reference evidence="2" key="2">
    <citation type="submission" date="2020-09" db="EMBL/GenBank/DDBJ databases">
        <authorList>
            <person name="Sun Q."/>
            <person name="Zhou Y."/>
        </authorList>
    </citation>
    <scope>NUCLEOTIDE SEQUENCE</scope>
    <source>
        <strain evidence="2">CGMCC 4.7398</strain>
    </source>
</reference>
<comment type="caution">
    <text evidence="2">The sequence shown here is derived from an EMBL/GenBank/DDBJ whole genome shotgun (WGS) entry which is preliminary data.</text>
</comment>
<accession>A0A919KZ53</accession>
<dbReference type="EMBL" id="BNAS01000006">
    <property type="protein sequence ID" value="GHH77424.1"/>
    <property type="molecule type" value="Genomic_DNA"/>
</dbReference>
<sequence>MLCESADSRIQVNKLGVNGSQLTPGLGATQPQMLQRLRRFPRATENPPWPQAEPLERELPRRETG</sequence>
<feature type="region of interest" description="Disordered" evidence="1">
    <location>
        <begin position="39"/>
        <end position="65"/>
    </location>
</feature>
<proteinExistence type="predicted"/>
<gene>
    <name evidence="2" type="ORF">GCM10017772_38400</name>
</gene>
<reference evidence="2" key="1">
    <citation type="journal article" date="2014" name="Int. J. Syst. Evol. Microbiol.">
        <title>Complete genome sequence of Corynebacterium casei LMG S-19264T (=DSM 44701T), isolated from a smear-ripened cheese.</title>
        <authorList>
            <consortium name="US DOE Joint Genome Institute (JGI-PGF)"/>
            <person name="Walter F."/>
            <person name="Albersmeier A."/>
            <person name="Kalinowski J."/>
            <person name="Ruckert C."/>
        </authorList>
    </citation>
    <scope>NUCLEOTIDE SEQUENCE</scope>
    <source>
        <strain evidence="2">CGMCC 4.7398</strain>
    </source>
</reference>
<feature type="compositionally biased region" description="Basic and acidic residues" evidence="1">
    <location>
        <begin position="54"/>
        <end position="65"/>
    </location>
</feature>
<evidence type="ECO:0000256" key="1">
    <source>
        <dbReference type="SAM" id="MobiDB-lite"/>
    </source>
</evidence>
<name>A0A919KZ53_9MICO</name>
<evidence type="ECO:0000313" key="3">
    <source>
        <dbReference type="Proteomes" id="UP000627369"/>
    </source>
</evidence>